<dbReference type="AlphaFoldDB" id="A0A146LF60"/>
<evidence type="ECO:0000256" key="1">
    <source>
        <dbReference type="SAM" id="Phobius"/>
    </source>
</evidence>
<keyword evidence="1" id="KW-0812">Transmembrane</keyword>
<gene>
    <name evidence="2" type="ORF">g.76400</name>
</gene>
<protein>
    <submittedName>
        <fullName evidence="2">Uncharacterized protein</fullName>
    </submittedName>
</protein>
<accession>A0A146LF60</accession>
<organism evidence="2">
    <name type="scientific">Lygus hesperus</name>
    <name type="common">Western plant bug</name>
    <dbReference type="NCBI Taxonomy" id="30085"/>
    <lineage>
        <taxon>Eukaryota</taxon>
        <taxon>Metazoa</taxon>
        <taxon>Ecdysozoa</taxon>
        <taxon>Arthropoda</taxon>
        <taxon>Hexapoda</taxon>
        <taxon>Insecta</taxon>
        <taxon>Pterygota</taxon>
        <taxon>Neoptera</taxon>
        <taxon>Paraneoptera</taxon>
        <taxon>Hemiptera</taxon>
        <taxon>Heteroptera</taxon>
        <taxon>Panheteroptera</taxon>
        <taxon>Cimicomorpha</taxon>
        <taxon>Miridae</taxon>
        <taxon>Mirini</taxon>
        <taxon>Lygus</taxon>
    </lineage>
</organism>
<keyword evidence="1" id="KW-1133">Transmembrane helix</keyword>
<evidence type="ECO:0000313" key="2">
    <source>
        <dbReference type="EMBL" id="JAQ05666.1"/>
    </source>
</evidence>
<proteinExistence type="predicted"/>
<sequence length="132" mass="14744">AAPSRRGVPYITRVLRFELYSNLCCTPSEFGGSNQKIAAGKMVSLRIAVIALVLAFVASISAAPAPEPTFGHKKHTHYVIHVPYHVHTVHKYHEVPVYIKTHTHTHTHTDDHYSHGWDNGWHGVSSGWSGWD</sequence>
<feature type="transmembrane region" description="Helical" evidence="1">
    <location>
        <begin position="43"/>
        <end position="63"/>
    </location>
</feature>
<name>A0A146LF60_LYGHE</name>
<dbReference type="EMBL" id="GDHC01012963">
    <property type="protein sequence ID" value="JAQ05666.1"/>
    <property type="molecule type" value="Transcribed_RNA"/>
</dbReference>
<keyword evidence="1" id="KW-0472">Membrane</keyword>
<reference evidence="2" key="1">
    <citation type="journal article" date="2016" name="Gigascience">
        <title>De novo construction of an expanded transcriptome assembly for the western tarnished plant bug, Lygus hesperus.</title>
        <authorList>
            <person name="Tassone E.E."/>
            <person name="Geib S.M."/>
            <person name="Hall B."/>
            <person name="Fabrick J.A."/>
            <person name="Brent C.S."/>
            <person name="Hull J.J."/>
        </authorList>
    </citation>
    <scope>NUCLEOTIDE SEQUENCE</scope>
</reference>
<feature type="non-terminal residue" evidence="2">
    <location>
        <position position="1"/>
    </location>
</feature>